<organism evidence="1 2">
    <name type="scientific">Streptomyces venezuelae</name>
    <dbReference type="NCBI Taxonomy" id="54571"/>
    <lineage>
        <taxon>Bacteria</taxon>
        <taxon>Bacillati</taxon>
        <taxon>Actinomycetota</taxon>
        <taxon>Actinomycetes</taxon>
        <taxon>Kitasatosporales</taxon>
        <taxon>Streptomycetaceae</taxon>
        <taxon>Streptomyces</taxon>
    </lineage>
</organism>
<dbReference type="RefSeq" id="WP_150264884.1">
    <property type="nucleotide sequence ID" value="NZ_CP029194.1"/>
</dbReference>
<gene>
    <name evidence="1" type="ORF">DEJ46_08250</name>
</gene>
<protein>
    <recommendedName>
        <fullName evidence="3">YCII-related domain-containing protein</fullName>
    </recommendedName>
</protein>
<dbReference type="Proteomes" id="UP000324106">
    <property type="component" value="Chromosome"/>
</dbReference>
<accession>A0A5P2AS56</accession>
<sequence length="95" mass="10241">MYLVHAQFAPPAVGGMWGEEMHLAGEEIRRDPRVQHVSCHPDGPSGPVLGVFVLARTVEAAEEQVAELCHTALRASPGLSGWRLARCEVVLSVLS</sequence>
<dbReference type="OrthoDB" id="3543128at2"/>
<proteinExistence type="predicted"/>
<reference evidence="1 2" key="1">
    <citation type="submission" date="2018-05" db="EMBL/GenBank/DDBJ databases">
        <title>Streptomyces venezuelae.</title>
        <authorList>
            <person name="Kim W."/>
            <person name="Lee N."/>
            <person name="Cho B.-K."/>
        </authorList>
    </citation>
    <scope>NUCLEOTIDE SEQUENCE [LARGE SCALE GENOMIC DNA]</scope>
    <source>
        <strain evidence="1 2">ATCC 15068</strain>
    </source>
</reference>
<dbReference type="AlphaFoldDB" id="A0A5P2AS56"/>
<name>A0A5P2AS56_STRVZ</name>
<evidence type="ECO:0000313" key="2">
    <source>
        <dbReference type="Proteomes" id="UP000324106"/>
    </source>
</evidence>
<evidence type="ECO:0008006" key="3">
    <source>
        <dbReference type="Google" id="ProtNLM"/>
    </source>
</evidence>
<evidence type="ECO:0000313" key="1">
    <source>
        <dbReference type="EMBL" id="QES19079.1"/>
    </source>
</evidence>
<dbReference type="EMBL" id="CP029194">
    <property type="protein sequence ID" value="QES19079.1"/>
    <property type="molecule type" value="Genomic_DNA"/>
</dbReference>